<name>A0A6J7WS54_9CAUD</name>
<proteinExistence type="predicted"/>
<sequence>EIKPLLMKHWEEIAHFKAVPLDPDYDAYLRAEAQGKLRVFTARKDGTLVGYAVFFMGNLHYRSARIATQDILFLLPECRGFTGYRLIRFSDSELKAEGVEVTYHHVKVAHDFGPLLVHMGYAPVDIIYARRH</sequence>
<evidence type="ECO:0008006" key="2">
    <source>
        <dbReference type="Google" id="ProtNLM"/>
    </source>
</evidence>
<dbReference type="Gene3D" id="3.40.630.30">
    <property type="match status" value="1"/>
</dbReference>
<evidence type="ECO:0000313" key="1">
    <source>
        <dbReference type="EMBL" id="CAB5220567.1"/>
    </source>
</evidence>
<accession>A0A6J7WS54</accession>
<dbReference type="SUPFAM" id="SSF55729">
    <property type="entry name" value="Acyl-CoA N-acyltransferases (Nat)"/>
    <property type="match status" value="1"/>
</dbReference>
<organism evidence="1">
    <name type="scientific">uncultured Caudovirales phage</name>
    <dbReference type="NCBI Taxonomy" id="2100421"/>
    <lineage>
        <taxon>Viruses</taxon>
        <taxon>Duplodnaviria</taxon>
        <taxon>Heunggongvirae</taxon>
        <taxon>Uroviricota</taxon>
        <taxon>Caudoviricetes</taxon>
        <taxon>Peduoviridae</taxon>
        <taxon>Maltschvirus</taxon>
        <taxon>Maltschvirus maltsch</taxon>
    </lineage>
</organism>
<reference evidence="1" key="1">
    <citation type="submission" date="2020-05" db="EMBL/GenBank/DDBJ databases">
        <authorList>
            <person name="Chiriac C."/>
            <person name="Salcher M."/>
            <person name="Ghai R."/>
            <person name="Kavagutti S V."/>
        </authorList>
    </citation>
    <scope>NUCLEOTIDE SEQUENCE</scope>
</reference>
<gene>
    <name evidence="1" type="ORF">UFOVP241_1</name>
</gene>
<dbReference type="InterPro" id="IPR016181">
    <property type="entry name" value="Acyl_CoA_acyltransferase"/>
</dbReference>
<feature type="non-terminal residue" evidence="1">
    <location>
        <position position="1"/>
    </location>
</feature>
<protein>
    <recommendedName>
        <fullName evidence="2">N-acetyltransferase domain-containing protein</fullName>
    </recommendedName>
</protein>
<dbReference type="EMBL" id="LR798286">
    <property type="protein sequence ID" value="CAB5220567.1"/>
    <property type="molecule type" value="Genomic_DNA"/>
</dbReference>